<dbReference type="GO" id="GO:0051920">
    <property type="term" value="F:peroxiredoxin activity"/>
    <property type="evidence" value="ECO:0007669"/>
    <property type="project" value="InterPro"/>
</dbReference>
<dbReference type="RefSeq" id="WP_016838013.1">
    <property type="nucleotide sequence ID" value="NZ_AP018335.1"/>
</dbReference>
<dbReference type="InterPro" id="IPR003779">
    <property type="entry name" value="CMD-like"/>
</dbReference>
<dbReference type="EMBL" id="JACHGZ010000027">
    <property type="protein sequence ID" value="MBB5149744.1"/>
    <property type="molecule type" value="Genomic_DNA"/>
</dbReference>
<evidence type="ECO:0000313" key="3">
    <source>
        <dbReference type="Proteomes" id="UP000557217"/>
    </source>
</evidence>
<gene>
    <name evidence="2" type="ORF">HNR36_002136</name>
</gene>
<accession>A0A840PWR5</accession>
<reference evidence="2 3" key="1">
    <citation type="submission" date="2020-08" db="EMBL/GenBank/DDBJ databases">
        <title>Genomic Encyclopedia of Type Strains, Phase IV (KMG-IV): sequencing the most valuable type-strain genomes for metagenomic binning, comparative biology and taxonomic classification.</title>
        <authorList>
            <person name="Goeker M."/>
        </authorList>
    </citation>
    <scope>NUCLEOTIDE SEQUENCE [LARGE SCALE GENOMIC DNA]</scope>
    <source>
        <strain evidence="2 3">DSM 10633</strain>
    </source>
</reference>
<dbReference type="InterPro" id="IPR029032">
    <property type="entry name" value="AhpD-like"/>
</dbReference>
<evidence type="ECO:0000313" key="2">
    <source>
        <dbReference type="EMBL" id="MBB5149744.1"/>
    </source>
</evidence>
<dbReference type="GO" id="GO:0047575">
    <property type="term" value="F:4-carboxymuconolactone decarboxylase activity"/>
    <property type="evidence" value="ECO:0007669"/>
    <property type="project" value="UniProtKB-EC"/>
</dbReference>
<name>A0A840PWR5_URETH</name>
<dbReference type="PANTHER" id="PTHR33570:SF2">
    <property type="entry name" value="CARBOXYMUCONOLACTONE DECARBOXYLASE-LIKE DOMAIN-CONTAINING PROTEIN"/>
    <property type="match status" value="1"/>
</dbReference>
<keyword evidence="3" id="KW-1185">Reference proteome</keyword>
<dbReference type="EC" id="4.1.1.44" evidence="2"/>
<protein>
    <submittedName>
        <fullName evidence="2">4-carboxymuconolactone decarboxylase</fullName>
        <ecNumber evidence="2">4.1.1.44</ecNumber>
    </submittedName>
</protein>
<dbReference type="Pfam" id="PF02627">
    <property type="entry name" value="CMD"/>
    <property type="match status" value="1"/>
</dbReference>
<sequence length="134" mass="15641">MTIEKFKETFREMYKEGFKAREEVLGEENVQQFIRNTNEFNRSFHELAMQYCWGEIWNRPNLDRKTRSLINIALLTALNYQHELKIHLQGAINNGCTKEEIEEVFLQCAVYCGIPAAGNGIATALEFFKEIESK</sequence>
<evidence type="ECO:0000259" key="1">
    <source>
        <dbReference type="Pfam" id="PF02627"/>
    </source>
</evidence>
<dbReference type="Gene3D" id="1.20.1290.10">
    <property type="entry name" value="AhpD-like"/>
    <property type="match status" value="1"/>
</dbReference>
<dbReference type="PANTHER" id="PTHR33570">
    <property type="entry name" value="4-CARBOXYMUCONOLACTONE DECARBOXYLASE FAMILY PROTEIN"/>
    <property type="match status" value="1"/>
</dbReference>
<dbReference type="AlphaFoldDB" id="A0A840PWR5"/>
<organism evidence="2 3">
    <name type="scientific">Ureibacillus thermosphaericus</name>
    <dbReference type="NCBI Taxonomy" id="51173"/>
    <lineage>
        <taxon>Bacteria</taxon>
        <taxon>Bacillati</taxon>
        <taxon>Bacillota</taxon>
        <taxon>Bacilli</taxon>
        <taxon>Bacillales</taxon>
        <taxon>Caryophanaceae</taxon>
        <taxon>Ureibacillus</taxon>
    </lineage>
</organism>
<dbReference type="SUPFAM" id="SSF69118">
    <property type="entry name" value="AhpD-like"/>
    <property type="match status" value="1"/>
</dbReference>
<dbReference type="InterPro" id="IPR052512">
    <property type="entry name" value="4CMD/NDH-1_regulator"/>
</dbReference>
<dbReference type="Proteomes" id="UP000557217">
    <property type="component" value="Unassembled WGS sequence"/>
</dbReference>
<proteinExistence type="predicted"/>
<keyword evidence="2" id="KW-0456">Lyase</keyword>
<feature type="domain" description="Carboxymuconolactone decarboxylase-like" evidence="1">
    <location>
        <begin position="44"/>
        <end position="122"/>
    </location>
</feature>
<comment type="caution">
    <text evidence="2">The sequence shown here is derived from an EMBL/GenBank/DDBJ whole genome shotgun (WGS) entry which is preliminary data.</text>
</comment>